<evidence type="ECO:0000256" key="4">
    <source>
        <dbReference type="ARBA" id="ARBA00022825"/>
    </source>
</evidence>
<organism evidence="8 9">
    <name type="scientific">Nonomuraea phyllanthi</name>
    <dbReference type="NCBI Taxonomy" id="2219224"/>
    <lineage>
        <taxon>Bacteria</taxon>
        <taxon>Bacillati</taxon>
        <taxon>Actinomycetota</taxon>
        <taxon>Actinomycetes</taxon>
        <taxon>Streptosporangiales</taxon>
        <taxon>Streptosporangiaceae</taxon>
        <taxon>Nonomuraea</taxon>
    </lineage>
</organism>
<dbReference type="PANTHER" id="PTHR43806">
    <property type="entry name" value="PEPTIDASE S8"/>
    <property type="match status" value="1"/>
</dbReference>
<dbReference type="PRINTS" id="PR00723">
    <property type="entry name" value="SUBTILISIN"/>
</dbReference>
<dbReference type="SUPFAM" id="SSF52743">
    <property type="entry name" value="Subtilisin-like"/>
    <property type="match status" value="1"/>
</dbReference>
<dbReference type="InterPro" id="IPR023827">
    <property type="entry name" value="Peptidase_S8_Asp-AS"/>
</dbReference>
<dbReference type="InterPro" id="IPR015500">
    <property type="entry name" value="Peptidase_S8_subtilisin-rel"/>
</dbReference>
<keyword evidence="4 5" id="KW-0720">Serine protease</keyword>
<evidence type="ECO:0000256" key="1">
    <source>
        <dbReference type="ARBA" id="ARBA00011073"/>
    </source>
</evidence>
<dbReference type="Pfam" id="PF00082">
    <property type="entry name" value="Peptidase_S8"/>
    <property type="match status" value="1"/>
</dbReference>
<dbReference type="Proteomes" id="UP000312512">
    <property type="component" value="Unassembled WGS sequence"/>
</dbReference>
<evidence type="ECO:0000256" key="6">
    <source>
        <dbReference type="RuleBase" id="RU003355"/>
    </source>
</evidence>
<dbReference type="PROSITE" id="PS00136">
    <property type="entry name" value="SUBTILASE_ASP"/>
    <property type="match status" value="1"/>
</dbReference>
<dbReference type="EMBL" id="VDLX02000001">
    <property type="protein sequence ID" value="KAB8197708.1"/>
    <property type="molecule type" value="Genomic_DNA"/>
</dbReference>
<dbReference type="PROSITE" id="PS00138">
    <property type="entry name" value="SUBTILASE_SER"/>
    <property type="match status" value="1"/>
</dbReference>
<dbReference type="PROSITE" id="PS00137">
    <property type="entry name" value="SUBTILASE_HIS"/>
    <property type="match status" value="1"/>
</dbReference>
<feature type="active site" description="Charge relay system" evidence="5">
    <location>
        <position position="101"/>
    </location>
</feature>
<name>A0A5C4WVT7_9ACTN</name>
<evidence type="ECO:0000256" key="2">
    <source>
        <dbReference type="ARBA" id="ARBA00022670"/>
    </source>
</evidence>
<protein>
    <submittedName>
        <fullName evidence="8">S8 family serine peptidase</fullName>
    </submittedName>
</protein>
<feature type="active site" description="Charge relay system" evidence="5">
    <location>
        <position position="72"/>
    </location>
</feature>
<dbReference type="PANTHER" id="PTHR43806:SF11">
    <property type="entry name" value="CEREVISIN-RELATED"/>
    <property type="match status" value="1"/>
</dbReference>
<evidence type="ECO:0000259" key="7">
    <source>
        <dbReference type="Pfam" id="PF00082"/>
    </source>
</evidence>
<dbReference type="InterPro" id="IPR000209">
    <property type="entry name" value="Peptidase_S8/S53_dom"/>
</dbReference>
<evidence type="ECO:0000256" key="5">
    <source>
        <dbReference type="PROSITE-ProRule" id="PRU01240"/>
    </source>
</evidence>
<feature type="domain" description="Peptidase S8/S53" evidence="7">
    <location>
        <begin position="63"/>
        <end position="294"/>
    </location>
</feature>
<dbReference type="GO" id="GO:0004252">
    <property type="term" value="F:serine-type endopeptidase activity"/>
    <property type="evidence" value="ECO:0007669"/>
    <property type="project" value="UniProtKB-UniRule"/>
</dbReference>
<accession>A0A5C4WVT7</accession>
<evidence type="ECO:0000313" key="8">
    <source>
        <dbReference type="EMBL" id="KAB8197708.1"/>
    </source>
</evidence>
<dbReference type="GO" id="GO:0006508">
    <property type="term" value="P:proteolysis"/>
    <property type="evidence" value="ECO:0007669"/>
    <property type="project" value="UniProtKB-KW"/>
</dbReference>
<keyword evidence="3 5" id="KW-0378">Hydrolase</keyword>
<dbReference type="InterPro" id="IPR022398">
    <property type="entry name" value="Peptidase_S8_His-AS"/>
</dbReference>
<evidence type="ECO:0000313" key="9">
    <source>
        <dbReference type="Proteomes" id="UP000312512"/>
    </source>
</evidence>
<comment type="caution">
    <text evidence="8">The sequence shown here is derived from an EMBL/GenBank/DDBJ whole genome shotgun (WGS) entry which is preliminary data.</text>
</comment>
<reference evidence="8 9" key="1">
    <citation type="submission" date="2019-10" db="EMBL/GenBank/DDBJ databases">
        <title>Nonomuraea sp. nov., isolated from Phyllanthus amarus.</title>
        <authorList>
            <person name="Klykleung N."/>
            <person name="Tanasupawat S."/>
        </authorList>
    </citation>
    <scope>NUCLEOTIDE SEQUENCE [LARGE SCALE GENOMIC DNA]</scope>
    <source>
        <strain evidence="8 9">PA1-10</strain>
    </source>
</reference>
<dbReference type="OrthoDB" id="3530033at2"/>
<keyword evidence="2 5" id="KW-0645">Protease</keyword>
<dbReference type="PROSITE" id="PS51892">
    <property type="entry name" value="SUBTILASE"/>
    <property type="match status" value="1"/>
</dbReference>
<evidence type="ECO:0000256" key="3">
    <source>
        <dbReference type="ARBA" id="ARBA00022801"/>
    </source>
</evidence>
<dbReference type="AlphaFoldDB" id="A0A5C4WVT7"/>
<sequence length="384" mass="39767">MRRAMIGQMVLAGVLALSAVPLVPARALAAPVRCDPERGVYTVAEPWAQRRLDYKSVWPITRGDGVTVAVIDSGIDSTHPQLRPYRYYDKTGTGKPDCVGHGTAVAGIIAAQEDPRVPFAGVAPGARLVVFKQTNESTGDPNVLAECIVQAADLGVDVINISMQTGDHPYLKNAVNYALAKDVVVVAAAGNIDPEKERNAQPIYPASYPGVLAVGAAGPDGRRADTSNNATPVGVLAPGTDITSTWTGKAFINGKSGTSFAAPYVAGVAALIRAHYPKLSQEQVRRRIETTADGRSGKGTGAGMVNPRLAVTAILPDGSAPVVAQPDVPLDADAIARVPHPDEKVMSVSSSLAAAALAGAGVVAFGAVVVPLGRKRGWKAGRKP</sequence>
<dbReference type="InterPro" id="IPR036852">
    <property type="entry name" value="Peptidase_S8/S53_dom_sf"/>
</dbReference>
<dbReference type="InterPro" id="IPR023828">
    <property type="entry name" value="Peptidase_S8_Ser-AS"/>
</dbReference>
<keyword evidence="9" id="KW-1185">Reference proteome</keyword>
<feature type="active site" description="Charge relay system" evidence="5">
    <location>
        <position position="259"/>
    </location>
</feature>
<proteinExistence type="inferred from homology"/>
<dbReference type="InterPro" id="IPR050131">
    <property type="entry name" value="Peptidase_S8_subtilisin-like"/>
</dbReference>
<gene>
    <name evidence="8" type="ORF">FH608_004045</name>
</gene>
<dbReference type="Gene3D" id="3.40.50.200">
    <property type="entry name" value="Peptidase S8/S53 domain"/>
    <property type="match status" value="1"/>
</dbReference>
<comment type="similarity">
    <text evidence="1 5 6">Belongs to the peptidase S8 family.</text>
</comment>